<keyword evidence="3" id="KW-1185">Reference proteome</keyword>
<dbReference type="HOGENOM" id="CLU_1677240_0_0_1"/>
<reference evidence="2" key="2">
    <citation type="submission" date="2025-08" db="UniProtKB">
        <authorList>
            <consortium name="Ensembl"/>
        </authorList>
    </citation>
    <scope>IDENTIFICATION</scope>
</reference>
<dbReference type="Ensembl" id="ENSCSAVT00000013587.1">
    <property type="protein sequence ID" value="ENSCSAVP00000013434.1"/>
    <property type="gene ID" value="ENSCSAVG00000007880.1"/>
</dbReference>
<dbReference type="AlphaFoldDB" id="H2Z772"/>
<protein>
    <submittedName>
        <fullName evidence="2">Uncharacterized protein</fullName>
    </submittedName>
</protein>
<accession>H2Z772</accession>
<reference evidence="3" key="1">
    <citation type="submission" date="2003-08" db="EMBL/GenBank/DDBJ databases">
        <authorList>
            <person name="Birren B."/>
            <person name="Nusbaum C."/>
            <person name="Abebe A."/>
            <person name="Abouelleil A."/>
            <person name="Adekoya E."/>
            <person name="Ait-zahra M."/>
            <person name="Allen N."/>
            <person name="Allen T."/>
            <person name="An P."/>
            <person name="Anderson M."/>
            <person name="Anderson S."/>
            <person name="Arachchi H."/>
            <person name="Armbruster J."/>
            <person name="Bachantsang P."/>
            <person name="Baldwin J."/>
            <person name="Barry A."/>
            <person name="Bayul T."/>
            <person name="Blitshsteyn B."/>
            <person name="Bloom T."/>
            <person name="Blye J."/>
            <person name="Boguslavskiy L."/>
            <person name="Borowsky M."/>
            <person name="Boukhgalter B."/>
            <person name="Brunache A."/>
            <person name="Butler J."/>
            <person name="Calixte N."/>
            <person name="Calvo S."/>
            <person name="Camarata J."/>
            <person name="Campo K."/>
            <person name="Chang J."/>
            <person name="Cheshatsang Y."/>
            <person name="Citroen M."/>
            <person name="Collymore A."/>
            <person name="Considine T."/>
            <person name="Cook A."/>
            <person name="Cooke P."/>
            <person name="Corum B."/>
            <person name="Cuomo C."/>
            <person name="David R."/>
            <person name="Dawoe T."/>
            <person name="Degray S."/>
            <person name="Dodge S."/>
            <person name="Dooley K."/>
            <person name="Dorje P."/>
            <person name="Dorjee K."/>
            <person name="Dorris L."/>
            <person name="Duffey N."/>
            <person name="Dupes A."/>
            <person name="Elkins T."/>
            <person name="Engels R."/>
            <person name="Erickson J."/>
            <person name="Farina A."/>
            <person name="Faro S."/>
            <person name="Ferreira P."/>
            <person name="Fischer H."/>
            <person name="Fitzgerald M."/>
            <person name="Foley K."/>
            <person name="Gage D."/>
            <person name="Galagan J."/>
            <person name="Gearin G."/>
            <person name="Gnerre S."/>
            <person name="Gnirke A."/>
            <person name="Goyette A."/>
            <person name="Graham J."/>
            <person name="Grandbois E."/>
            <person name="Gyaltsen K."/>
            <person name="Hafez N."/>
            <person name="Hagopian D."/>
            <person name="Hagos B."/>
            <person name="Hall J."/>
            <person name="Hatcher B."/>
            <person name="Heller A."/>
            <person name="Higgins H."/>
            <person name="Honan T."/>
            <person name="Horn A."/>
            <person name="Houde N."/>
            <person name="Hughes L."/>
            <person name="Hulme W."/>
            <person name="Husby E."/>
            <person name="Iliev I."/>
            <person name="Jaffe D."/>
            <person name="Jones C."/>
            <person name="Kamal M."/>
            <person name="Kamat A."/>
            <person name="Kamvysselis M."/>
            <person name="Karlsson E."/>
            <person name="Kells C."/>
            <person name="Kieu A."/>
            <person name="Kisner P."/>
            <person name="Kodira C."/>
            <person name="Kulbokas E."/>
            <person name="Labutti K."/>
            <person name="Lama D."/>
            <person name="Landers T."/>
            <person name="Leger J."/>
            <person name="Levine S."/>
            <person name="Lewis D."/>
            <person name="Lewis T."/>
            <person name="Lindblad-toh K."/>
            <person name="Liu X."/>
            <person name="Lokyitsang T."/>
            <person name="Lokyitsang Y."/>
            <person name="Lucien O."/>
            <person name="Lui A."/>
            <person name="Ma L.J."/>
            <person name="Mabbitt R."/>
            <person name="Macdonald J."/>
            <person name="Maclean C."/>
            <person name="Major J."/>
            <person name="Manning J."/>
            <person name="Marabella R."/>
            <person name="Maru K."/>
            <person name="Matthews C."/>
            <person name="Mauceli E."/>
            <person name="Mccarthy M."/>
            <person name="Mcdonough S."/>
            <person name="Mcghee T."/>
            <person name="Meldrim J."/>
            <person name="Meneus L."/>
            <person name="Mesirov J."/>
            <person name="Mihalev A."/>
            <person name="Mihova T."/>
            <person name="Mikkelsen T."/>
            <person name="Mlenga V."/>
            <person name="Moru K."/>
            <person name="Mozes J."/>
            <person name="Mulrain L."/>
            <person name="Munson G."/>
            <person name="Naylor J."/>
            <person name="Newes C."/>
            <person name="Nguyen C."/>
            <person name="Nguyen N."/>
            <person name="Nguyen T."/>
            <person name="Nicol R."/>
            <person name="Nielsen C."/>
            <person name="Nizzari M."/>
            <person name="Norbu C."/>
            <person name="Norbu N."/>
            <person name="O'donnell P."/>
            <person name="Okoawo O."/>
            <person name="O'leary S."/>
            <person name="Omotosho B."/>
            <person name="O'neill K."/>
            <person name="Osman S."/>
            <person name="Parker S."/>
            <person name="Perrin D."/>
            <person name="Phunkhang P."/>
            <person name="Piqani B."/>
            <person name="Purcell S."/>
            <person name="Rachupka T."/>
            <person name="Ramasamy U."/>
            <person name="Rameau R."/>
            <person name="Ray V."/>
            <person name="Raymond C."/>
            <person name="Retta R."/>
            <person name="Richardson S."/>
            <person name="Rise C."/>
            <person name="Rodriguez J."/>
            <person name="Rogers J."/>
            <person name="Rogov P."/>
            <person name="Rutman M."/>
            <person name="Schupbach R."/>
            <person name="Seaman C."/>
            <person name="Settipalli S."/>
            <person name="Sharpe T."/>
            <person name="Sheridan J."/>
            <person name="Sherpa N."/>
            <person name="Shi J."/>
            <person name="Smirnov S."/>
            <person name="Smith C."/>
            <person name="Sougnez C."/>
            <person name="Spencer B."/>
            <person name="Stalker J."/>
            <person name="Stange-thomann N."/>
            <person name="Stavropoulos S."/>
            <person name="Stetson K."/>
            <person name="Stone C."/>
            <person name="Stone S."/>
            <person name="Stubbs M."/>
            <person name="Talamas J."/>
            <person name="Tchuinga P."/>
            <person name="Tenzing P."/>
            <person name="Tesfaye S."/>
            <person name="Theodore J."/>
            <person name="Thoulutsang Y."/>
            <person name="Topham K."/>
            <person name="Towey S."/>
            <person name="Tsamla T."/>
            <person name="Tsomo N."/>
            <person name="Vallee D."/>
            <person name="Vassiliev H."/>
            <person name="Venkataraman V."/>
            <person name="Vinson J."/>
            <person name="Vo A."/>
            <person name="Wade C."/>
            <person name="Wang S."/>
            <person name="Wangchuk T."/>
            <person name="Wangdi T."/>
            <person name="Whittaker C."/>
            <person name="Wilkinson J."/>
            <person name="Wu Y."/>
            <person name="Wyman D."/>
            <person name="Yadav S."/>
            <person name="Yang S."/>
            <person name="Yang X."/>
            <person name="Yeager S."/>
            <person name="Yee E."/>
            <person name="Young G."/>
            <person name="Zainoun J."/>
            <person name="Zembeck L."/>
            <person name="Zimmer A."/>
            <person name="Zody M."/>
            <person name="Lander E."/>
        </authorList>
    </citation>
    <scope>NUCLEOTIDE SEQUENCE [LARGE SCALE GENOMIC DNA]</scope>
</reference>
<evidence type="ECO:0000313" key="3">
    <source>
        <dbReference type="Proteomes" id="UP000007875"/>
    </source>
</evidence>
<evidence type="ECO:0000256" key="1">
    <source>
        <dbReference type="SAM" id="MobiDB-lite"/>
    </source>
</evidence>
<sequence>MFQTTETTFKATNQAPAFGSSVSKAPAFQFGASSDNPTNPKPSNPTPFQFGATAPQVEKPAASSLDKPRLLLPLCLVAISKTHKVQGSSLEHRPVPTCFQTHQSLPNRLAPLVSNLGRHKRHNKATTPCSALVQRQANRRVELVRRSNVRLGKRIVG</sequence>
<organism evidence="2 3">
    <name type="scientific">Ciona savignyi</name>
    <name type="common">Pacific transparent sea squirt</name>
    <dbReference type="NCBI Taxonomy" id="51511"/>
    <lineage>
        <taxon>Eukaryota</taxon>
        <taxon>Metazoa</taxon>
        <taxon>Chordata</taxon>
        <taxon>Tunicata</taxon>
        <taxon>Ascidiacea</taxon>
        <taxon>Phlebobranchia</taxon>
        <taxon>Cionidae</taxon>
        <taxon>Ciona</taxon>
    </lineage>
</organism>
<reference evidence="2" key="3">
    <citation type="submission" date="2025-09" db="UniProtKB">
        <authorList>
            <consortium name="Ensembl"/>
        </authorList>
    </citation>
    <scope>IDENTIFICATION</scope>
</reference>
<feature type="region of interest" description="Disordered" evidence="1">
    <location>
        <begin position="28"/>
        <end position="63"/>
    </location>
</feature>
<dbReference type="InParanoid" id="H2Z772"/>
<evidence type="ECO:0000313" key="2">
    <source>
        <dbReference type="Ensembl" id="ENSCSAVP00000013434.1"/>
    </source>
</evidence>
<dbReference type="Proteomes" id="UP000007875">
    <property type="component" value="Unassembled WGS sequence"/>
</dbReference>
<name>H2Z772_CIOSA</name>
<proteinExistence type="predicted"/>